<evidence type="ECO:0000313" key="1">
    <source>
        <dbReference type="EMBL" id="BBL61503.1"/>
    </source>
</evidence>
<proteinExistence type="predicted"/>
<evidence type="ECO:0000313" key="2">
    <source>
        <dbReference type="Proteomes" id="UP000825015"/>
    </source>
</evidence>
<name>A0ACA8R2I9_METAZ</name>
<dbReference type="Proteomes" id="UP000825015">
    <property type="component" value="Chromosome"/>
</dbReference>
<gene>
    <name evidence="1" type="ORF">MarbSA_05430</name>
</gene>
<sequence length="123" mass="14060">MSENKPKIQEKSLNELLAETEVKITQKDYYQTEKFKLGNGIVAINFKPLSQKTFMKMNNKHVDERIPYLLSQTLYNPEEKRLYTIDELKALFDGLGGLTITIANKILVESGFDIKSSGIQLAF</sequence>
<dbReference type="EMBL" id="AP019779">
    <property type="protein sequence ID" value="BBL61503.1"/>
    <property type="molecule type" value="Genomic_DNA"/>
</dbReference>
<organism evidence="1 2">
    <name type="scientific">Methanobrevibacter arboriphilus</name>
    <dbReference type="NCBI Taxonomy" id="39441"/>
    <lineage>
        <taxon>Archaea</taxon>
        <taxon>Methanobacteriati</taxon>
        <taxon>Methanobacteriota</taxon>
        <taxon>Methanomada group</taxon>
        <taxon>Methanobacteria</taxon>
        <taxon>Methanobacteriales</taxon>
        <taxon>Methanobacteriaceae</taxon>
        <taxon>Methanobrevibacter</taxon>
    </lineage>
</organism>
<protein>
    <submittedName>
        <fullName evidence="1">Uncharacterized protein</fullName>
    </submittedName>
</protein>
<keyword evidence="2" id="KW-1185">Reference proteome</keyword>
<accession>A0ACA8R2I9</accession>
<reference evidence="1" key="1">
    <citation type="submission" date="2019-06" db="EMBL/GenBank/DDBJ databases">
        <title>Complete genome sequence of Methanobrevibacter arboriphilus strain SA.</title>
        <authorList>
            <person name="Asakawa S."/>
        </authorList>
    </citation>
    <scope>NUCLEOTIDE SEQUENCE</scope>
    <source>
        <strain evidence="1">SA</strain>
    </source>
</reference>